<proteinExistence type="predicted"/>
<dbReference type="Pfam" id="PF01403">
    <property type="entry name" value="Sema"/>
    <property type="match status" value="1"/>
</dbReference>
<dbReference type="InterPro" id="IPR002165">
    <property type="entry name" value="Plexin_repeat"/>
</dbReference>
<organism evidence="8 9">
    <name type="scientific">Pogona vitticeps</name>
    <name type="common">central bearded dragon</name>
    <dbReference type="NCBI Taxonomy" id="103695"/>
    <lineage>
        <taxon>Eukaryota</taxon>
        <taxon>Metazoa</taxon>
        <taxon>Chordata</taxon>
        <taxon>Craniata</taxon>
        <taxon>Vertebrata</taxon>
        <taxon>Euteleostomi</taxon>
        <taxon>Lepidosauria</taxon>
        <taxon>Squamata</taxon>
        <taxon>Bifurcata</taxon>
        <taxon>Unidentata</taxon>
        <taxon>Episquamata</taxon>
        <taxon>Toxicofera</taxon>
        <taxon>Iguania</taxon>
        <taxon>Acrodonta</taxon>
        <taxon>Agamidae</taxon>
        <taxon>Amphibolurinae</taxon>
        <taxon>Pogona</taxon>
    </lineage>
</organism>
<dbReference type="SUPFAM" id="SSF101912">
    <property type="entry name" value="Sema domain"/>
    <property type="match status" value="1"/>
</dbReference>
<dbReference type="Proteomes" id="UP001652642">
    <property type="component" value="Chromosome 6"/>
</dbReference>
<comment type="caution">
    <text evidence="5">Lacks conserved residue(s) required for the propagation of feature annotation.</text>
</comment>
<accession>A0ABM5GPY4</accession>
<evidence type="ECO:0000313" key="8">
    <source>
        <dbReference type="Proteomes" id="UP001652642"/>
    </source>
</evidence>
<sequence length="476" mass="53348">MNHELGMSLVWNPSEDAEEKCRIYGQQEEECNNFIKVLLRRNEDTLFICGTNAFSPSCGHYQVDSLELKGDYISGAGRCPRDRKDGNIALFADDNLYSGTVTDFQGSDPIIYRSLGDLPNLRTVKYDSRWLKEPHFVHAVDYGDYIYFFFGEISVEYYGVEKVILPRVARICKDDRGGNQEFLEKEWTSFLKARLVCAFPADPPLFFNHLESVTDVVNVNGQDMVFAVFTTPKHSIPTSACCAFALDDIDKVFTGRFKQQRTPVSLWTPVPDNEVPTPRPGSCAGSGSLEGYASSTSIPSDTLAFSRTHTLMDESVKAVSRHPLFLRTPFMAEEAVVKIAVDTAAGPNEDHTVLFIGSERGRLSKVLLRKEGSVLLEEMYIYNYLTCPHSEATRNRIIDMKVDKPNKVLYVAFAHCVIKVPLGGCERHGPCKKACIRSRDPYCGWANEACIHLVPGTLVDYEQDIEHGNTDGLEDC</sequence>
<dbReference type="PANTHER" id="PTHR11036">
    <property type="entry name" value="SEMAPHORIN"/>
    <property type="match status" value="1"/>
</dbReference>
<keyword evidence="4" id="KW-0325">Glycoprotein</keyword>
<keyword evidence="2" id="KW-0472">Membrane</keyword>
<protein>
    <submittedName>
        <fullName evidence="9">Semaphorin-6A-like</fullName>
    </submittedName>
</protein>
<dbReference type="RefSeq" id="XP_072859702.1">
    <property type="nucleotide sequence ID" value="XM_073003601.1"/>
</dbReference>
<dbReference type="Gene3D" id="3.30.1680.10">
    <property type="entry name" value="ligand-binding face of the semaphorins, domain 2"/>
    <property type="match status" value="1"/>
</dbReference>
<evidence type="ECO:0000256" key="5">
    <source>
        <dbReference type="PROSITE-ProRule" id="PRU00352"/>
    </source>
</evidence>
<dbReference type="GeneID" id="110089942"/>
<dbReference type="SUPFAM" id="SSF103575">
    <property type="entry name" value="Plexin repeat"/>
    <property type="match status" value="1"/>
</dbReference>
<evidence type="ECO:0000256" key="6">
    <source>
        <dbReference type="SAM" id="MobiDB-lite"/>
    </source>
</evidence>
<feature type="domain" description="Sema" evidence="7">
    <location>
        <begin position="1"/>
        <end position="422"/>
    </location>
</feature>
<dbReference type="InterPro" id="IPR015943">
    <property type="entry name" value="WD40/YVTN_repeat-like_dom_sf"/>
</dbReference>
<keyword evidence="3" id="KW-1015">Disulfide bond</keyword>
<dbReference type="Gene3D" id="2.130.10.10">
    <property type="entry name" value="YVTN repeat-like/Quinoprotein amine dehydrogenase"/>
    <property type="match status" value="1"/>
</dbReference>
<dbReference type="InterPro" id="IPR001627">
    <property type="entry name" value="Semap_dom"/>
</dbReference>
<evidence type="ECO:0000256" key="2">
    <source>
        <dbReference type="ARBA" id="ARBA00023136"/>
    </source>
</evidence>
<gene>
    <name evidence="9" type="primary">LOC110089942</name>
</gene>
<dbReference type="InterPro" id="IPR027231">
    <property type="entry name" value="Semaphorin"/>
</dbReference>
<dbReference type="InterPro" id="IPR036352">
    <property type="entry name" value="Semap_dom_sf"/>
</dbReference>
<dbReference type="PANTHER" id="PTHR11036:SF12">
    <property type="entry name" value="SEMAPHORIN-6A"/>
    <property type="match status" value="1"/>
</dbReference>
<evidence type="ECO:0000256" key="4">
    <source>
        <dbReference type="ARBA" id="ARBA00023180"/>
    </source>
</evidence>
<evidence type="ECO:0000256" key="1">
    <source>
        <dbReference type="ARBA" id="ARBA00004370"/>
    </source>
</evidence>
<dbReference type="SMART" id="SM00630">
    <property type="entry name" value="Sema"/>
    <property type="match status" value="1"/>
</dbReference>
<dbReference type="PROSITE" id="PS51004">
    <property type="entry name" value="SEMA"/>
    <property type="match status" value="1"/>
</dbReference>
<evidence type="ECO:0000256" key="3">
    <source>
        <dbReference type="ARBA" id="ARBA00023157"/>
    </source>
</evidence>
<reference evidence="9" key="1">
    <citation type="submission" date="2025-08" db="UniProtKB">
        <authorList>
            <consortium name="RefSeq"/>
        </authorList>
    </citation>
    <scope>IDENTIFICATION</scope>
</reference>
<dbReference type="Pfam" id="PF01437">
    <property type="entry name" value="PSI"/>
    <property type="match status" value="1"/>
</dbReference>
<evidence type="ECO:0000259" key="7">
    <source>
        <dbReference type="PROSITE" id="PS51004"/>
    </source>
</evidence>
<evidence type="ECO:0000313" key="9">
    <source>
        <dbReference type="RefSeq" id="XP_072859702.1"/>
    </source>
</evidence>
<name>A0ABM5GPY4_9SAUR</name>
<keyword evidence="8" id="KW-1185">Reference proteome</keyword>
<feature type="region of interest" description="Disordered" evidence="6">
    <location>
        <begin position="268"/>
        <end position="288"/>
    </location>
</feature>
<comment type="subcellular location">
    <subcellularLocation>
        <location evidence="1">Membrane</location>
    </subcellularLocation>
</comment>